<evidence type="ECO:0000256" key="11">
    <source>
        <dbReference type="ARBA" id="ARBA00023163"/>
    </source>
</evidence>
<dbReference type="HAMAP" id="MF_00974">
    <property type="entry name" value="DNA_primase_DnaG"/>
    <property type="match status" value="1"/>
</dbReference>
<feature type="zinc finger region" description="CHC2-type" evidence="12 14">
    <location>
        <begin position="35"/>
        <end position="59"/>
    </location>
</feature>
<keyword evidence="11 12" id="KW-0804">Transcription</keyword>
<keyword evidence="9" id="KW-0460">Magnesium</keyword>
<dbReference type="SMART" id="SM00493">
    <property type="entry name" value="TOPRIM"/>
    <property type="match status" value="1"/>
</dbReference>
<dbReference type="Gene3D" id="3.90.980.10">
    <property type="entry name" value="DNA primase, catalytic core, N-terminal domain"/>
    <property type="match status" value="1"/>
</dbReference>
<comment type="cofactor">
    <cofactor evidence="12 13 14">
        <name>Zn(2+)</name>
        <dbReference type="ChEBI" id="CHEBI:29105"/>
    </cofactor>
    <text evidence="12 13 14">Binds 1 zinc ion per monomer.</text>
</comment>
<evidence type="ECO:0000256" key="4">
    <source>
        <dbReference type="ARBA" id="ARBA00022695"/>
    </source>
</evidence>
<gene>
    <name evidence="12" type="primary">dnaG</name>
    <name evidence="17" type="ORF">Dpep_1897</name>
</gene>
<dbReference type="Pfam" id="PF08275">
    <property type="entry name" value="DNAG_N"/>
    <property type="match status" value="1"/>
</dbReference>
<dbReference type="Pfam" id="PF01807">
    <property type="entry name" value="Zn_ribbon_DnaG"/>
    <property type="match status" value="1"/>
</dbReference>
<dbReference type="GO" id="GO:0003899">
    <property type="term" value="F:DNA-directed RNA polymerase activity"/>
    <property type="evidence" value="ECO:0007669"/>
    <property type="project" value="UniProtKB-UniRule"/>
</dbReference>
<dbReference type="InterPro" id="IPR037068">
    <property type="entry name" value="DNA_primase_core_N_sf"/>
</dbReference>
<evidence type="ECO:0000256" key="5">
    <source>
        <dbReference type="ARBA" id="ARBA00022705"/>
    </source>
</evidence>
<keyword evidence="18" id="KW-1185">Reference proteome</keyword>
<dbReference type="Gene3D" id="3.90.580.10">
    <property type="entry name" value="Zinc finger, CHC2-type domain"/>
    <property type="match status" value="1"/>
</dbReference>
<evidence type="ECO:0000256" key="10">
    <source>
        <dbReference type="ARBA" id="ARBA00023125"/>
    </source>
</evidence>
<sequence length="582" mass="65934">MGDDVDRIKSRLDVVDIVGDYVKLTRSGRNYKGLCPFHEEKTPSFYVSQERQSWHCFGCGKGGDIFSFVMEKEGLSFPEALSLLARRAGIEIESYRRSDGSGKKTLFDIMEEACSLFRTCMNGDQGSVPRGYLDRRMIPPQVRSSFELGWSPPSWSFMVQYIKKKGISLKDAERCGLVLRGNRGPYDRFRGRVIFPIRDITGRLVAFGGRIVDGDGAKYLNSPETEIYSKRRTLYLIDKAKGAIRNGGHSIIVEGYMDALRLHMEGYPQTVATLGTALTEDQATILKRLADEVFICYDADQAGQTAAIRGMYVLQQAGLSVKVVALPEGKDPDDLLRSDGGKARFNDCLKEALPLVEHHIKLLSPAIKDDRTRKSAIHDLLEGLSNIDVTDVSPYLPSLAALLGIRDFEVLDALERVRSKRRKTDRSFDTEEIPSSLPDEGQQSQEMPPLPEIALISLLWSECDLRRKCDTREVVELLSDPRLKLMASSIMMGESPSSLEKRWLEMGETFQLRVLARGGAYLDEFTQNSDWKWRHFCHLLYRQKGQMRYNELRVKMLKGEATTREIREMEDLRQKLVSQKGS</sequence>
<evidence type="ECO:0000259" key="16">
    <source>
        <dbReference type="PROSITE" id="PS50880"/>
    </source>
</evidence>
<keyword evidence="8 12" id="KW-0862">Zinc</keyword>
<comment type="caution">
    <text evidence="17">The sequence shown here is derived from an EMBL/GenBank/DDBJ whole genome shotgun (WGS) entry which is preliminary data.</text>
</comment>
<dbReference type="NCBIfam" id="TIGR01391">
    <property type="entry name" value="dnaG"/>
    <property type="match status" value="1"/>
</dbReference>
<dbReference type="Proteomes" id="UP000006427">
    <property type="component" value="Unassembled WGS sequence"/>
</dbReference>
<dbReference type="InterPro" id="IPR034151">
    <property type="entry name" value="TOPRIM_DnaG_bac"/>
</dbReference>
<dbReference type="InterPro" id="IPR006171">
    <property type="entry name" value="TOPRIM_dom"/>
</dbReference>
<keyword evidence="1 12" id="KW-0240">DNA-directed RNA polymerase</keyword>
<dbReference type="InterPro" id="IPR006295">
    <property type="entry name" value="DNA_primase_DnaG"/>
</dbReference>
<feature type="domain" description="Toprim" evidence="16">
    <location>
        <begin position="248"/>
        <end position="329"/>
    </location>
</feature>
<keyword evidence="5 12" id="KW-0235">DNA replication</keyword>
<keyword evidence="7 12" id="KW-0863">Zinc-finger</keyword>
<dbReference type="PANTHER" id="PTHR30313:SF2">
    <property type="entry name" value="DNA PRIMASE"/>
    <property type="match status" value="1"/>
</dbReference>
<dbReference type="STRING" id="469381.Dpep_1897"/>
<dbReference type="InterPro" id="IPR013264">
    <property type="entry name" value="DNAG_N"/>
</dbReference>
<evidence type="ECO:0000256" key="13">
    <source>
        <dbReference type="PIRNR" id="PIRNR002811"/>
    </source>
</evidence>
<comment type="function">
    <text evidence="12 13">RNA polymerase that catalyzes the synthesis of short RNA molecules used as primers for DNA polymerase during DNA replication.</text>
</comment>
<dbReference type="EMBL" id="ABTR02000001">
    <property type="protein sequence ID" value="EFC91921.1"/>
    <property type="molecule type" value="Genomic_DNA"/>
</dbReference>
<dbReference type="AlphaFoldDB" id="D2Z8X4"/>
<name>D2Z8X4_9BACT</name>
<dbReference type="FunFam" id="3.90.580.10:FF:000001">
    <property type="entry name" value="DNA primase"/>
    <property type="match status" value="1"/>
</dbReference>
<dbReference type="InterPro" id="IPR050219">
    <property type="entry name" value="DnaG_primase"/>
</dbReference>
<dbReference type="PROSITE" id="PS50880">
    <property type="entry name" value="TOPRIM"/>
    <property type="match status" value="1"/>
</dbReference>
<evidence type="ECO:0000256" key="3">
    <source>
        <dbReference type="ARBA" id="ARBA00022679"/>
    </source>
</evidence>
<keyword evidence="6 12" id="KW-0479">Metal-binding</keyword>
<dbReference type="InterPro" id="IPR002694">
    <property type="entry name" value="Znf_CHC2"/>
</dbReference>
<dbReference type="Pfam" id="PF13155">
    <property type="entry name" value="Toprim_2"/>
    <property type="match status" value="1"/>
</dbReference>
<comment type="similarity">
    <text evidence="12 13">Belongs to the DnaG primase family.</text>
</comment>
<keyword evidence="4 12" id="KW-0548">Nucleotidyltransferase</keyword>
<proteinExistence type="inferred from homology"/>
<comment type="domain">
    <text evidence="12">Contains an N-terminal zinc-binding domain, a central core domain that contains the primase activity, and a C-terminal DnaB-binding domain.</text>
</comment>
<keyword evidence="3 12" id="KW-0808">Transferase</keyword>
<dbReference type="PIRSF" id="PIRSF002811">
    <property type="entry name" value="DnaG"/>
    <property type="match status" value="1"/>
</dbReference>
<dbReference type="GO" id="GO:1990077">
    <property type="term" value="C:primosome complex"/>
    <property type="evidence" value="ECO:0007669"/>
    <property type="project" value="UniProtKB-KW"/>
</dbReference>
<evidence type="ECO:0000256" key="6">
    <source>
        <dbReference type="ARBA" id="ARBA00022723"/>
    </source>
</evidence>
<dbReference type="GO" id="GO:0008270">
    <property type="term" value="F:zinc ion binding"/>
    <property type="evidence" value="ECO:0007669"/>
    <property type="project" value="UniProtKB-UniRule"/>
</dbReference>
<comment type="catalytic activity">
    <reaction evidence="12">
        <text>ssDNA + n NTP = ssDNA/pppN(pN)n-1 hybrid + (n-1) diphosphate.</text>
        <dbReference type="EC" id="2.7.7.101"/>
    </reaction>
</comment>
<keyword evidence="2 12" id="KW-0639">Primosome</keyword>
<evidence type="ECO:0000313" key="17">
    <source>
        <dbReference type="EMBL" id="EFC91921.1"/>
    </source>
</evidence>
<evidence type="ECO:0000313" key="18">
    <source>
        <dbReference type="Proteomes" id="UP000006427"/>
    </source>
</evidence>
<dbReference type="SUPFAM" id="SSF56731">
    <property type="entry name" value="DNA primase core"/>
    <property type="match status" value="1"/>
</dbReference>
<keyword evidence="10 12" id="KW-0238">DNA-binding</keyword>
<dbReference type="GO" id="GO:0006269">
    <property type="term" value="P:DNA replication, synthesis of primer"/>
    <property type="evidence" value="ECO:0007669"/>
    <property type="project" value="UniProtKB-UniRule"/>
</dbReference>
<dbReference type="InterPro" id="IPR030846">
    <property type="entry name" value="DnaG_bac"/>
</dbReference>
<evidence type="ECO:0000256" key="7">
    <source>
        <dbReference type="ARBA" id="ARBA00022771"/>
    </source>
</evidence>
<dbReference type="EC" id="2.7.7.101" evidence="12"/>
<dbReference type="SMART" id="SM00400">
    <property type="entry name" value="ZnF_CHCC"/>
    <property type="match status" value="1"/>
</dbReference>
<organism evidence="17 18">
    <name type="scientific">Dethiosulfovibrio peptidovorans DSM 11002</name>
    <dbReference type="NCBI Taxonomy" id="469381"/>
    <lineage>
        <taxon>Bacteria</taxon>
        <taxon>Thermotogati</taxon>
        <taxon>Synergistota</taxon>
        <taxon>Synergistia</taxon>
        <taxon>Synergistales</taxon>
        <taxon>Dethiosulfovibrionaceae</taxon>
        <taxon>Dethiosulfovibrio</taxon>
    </lineage>
</organism>
<evidence type="ECO:0000256" key="8">
    <source>
        <dbReference type="ARBA" id="ARBA00022833"/>
    </source>
</evidence>
<dbReference type="GO" id="GO:0000428">
    <property type="term" value="C:DNA-directed RNA polymerase complex"/>
    <property type="evidence" value="ECO:0007669"/>
    <property type="project" value="UniProtKB-KW"/>
</dbReference>
<evidence type="ECO:0000256" key="1">
    <source>
        <dbReference type="ARBA" id="ARBA00022478"/>
    </source>
</evidence>
<evidence type="ECO:0000256" key="15">
    <source>
        <dbReference type="SAM" id="MobiDB-lite"/>
    </source>
</evidence>
<dbReference type="InterPro" id="IPR036977">
    <property type="entry name" value="DNA_primase_Znf_CHC2"/>
</dbReference>
<evidence type="ECO:0000256" key="2">
    <source>
        <dbReference type="ARBA" id="ARBA00022515"/>
    </source>
</evidence>
<dbReference type="Gene3D" id="3.40.1360.10">
    <property type="match status" value="1"/>
</dbReference>
<dbReference type="PaxDb" id="469381-Dpep_1897"/>
<evidence type="ECO:0000256" key="12">
    <source>
        <dbReference type="HAMAP-Rule" id="MF_00974"/>
    </source>
</evidence>
<reference evidence="17 18" key="1">
    <citation type="journal article" date="2010" name="Stand. Genomic Sci.">
        <title>Permanent draft genome sequence of Dethiosulfovibrio peptidovorans type strain (SEBR 4207).</title>
        <authorList>
            <person name="Labutti K."/>
            <person name="Mayilraj S."/>
            <person name="Clum A."/>
            <person name="Lucas S."/>
            <person name="Glavina Del Rio T."/>
            <person name="Nolan M."/>
            <person name="Tice H."/>
            <person name="Cheng J.F."/>
            <person name="Pitluck S."/>
            <person name="Liolios K."/>
            <person name="Ivanova N."/>
            <person name="Mavromatis K."/>
            <person name="Mikhailova N."/>
            <person name="Pati A."/>
            <person name="Goodwin L."/>
            <person name="Chen A."/>
            <person name="Palaniappan K."/>
            <person name="Land M."/>
            <person name="Hauser L."/>
            <person name="Chang Y.J."/>
            <person name="Jeffries C.D."/>
            <person name="Rohde M."/>
            <person name="Spring S."/>
            <person name="Goker M."/>
            <person name="Woyke T."/>
            <person name="Bristow J."/>
            <person name="Eisen J.A."/>
            <person name="Markowitz V."/>
            <person name="Hugenholtz P."/>
            <person name="Kyrpides N.C."/>
            <person name="Klenk H.P."/>
            <person name="Lapidus A."/>
        </authorList>
    </citation>
    <scope>NUCLEOTIDE SEQUENCE [LARGE SCALE GENOMIC DNA]</scope>
    <source>
        <strain evidence="17 18">DSM 11002</strain>
    </source>
</reference>
<feature type="region of interest" description="Disordered" evidence="15">
    <location>
        <begin position="424"/>
        <end position="446"/>
    </location>
</feature>
<accession>D2Z8X4</accession>
<dbReference type="PANTHER" id="PTHR30313">
    <property type="entry name" value="DNA PRIMASE"/>
    <property type="match status" value="1"/>
</dbReference>
<dbReference type="GO" id="GO:0005737">
    <property type="term" value="C:cytoplasm"/>
    <property type="evidence" value="ECO:0007669"/>
    <property type="project" value="TreeGrafter"/>
</dbReference>
<dbReference type="CDD" id="cd03364">
    <property type="entry name" value="TOPRIM_DnaG_primases"/>
    <property type="match status" value="1"/>
</dbReference>
<dbReference type="GO" id="GO:0003677">
    <property type="term" value="F:DNA binding"/>
    <property type="evidence" value="ECO:0007669"/>
    <property type="project" value="UniProtKB-KW"/>
</dbReference>
<dbReference type="eggNOG" id="COG0358">
    <property type="taxonomic scope" value="Bacteria"/>
</dbReference>
<dbReference type="RefSeq" id="WP_005661625.1">
    <property type="nucleotide sequence ID" value="NZ_ABTR02000001.1"/>
</dbReference>
<comment type="subunit">
    <text evidence="12">Monomer. Interacts with DnaB.</text>
</comment>
<evidence type="ECO:0000256" key="9">
    <source>
        <dbReference type="ARBA" id="ARBA00022842"/>
    </source>
</evidence>
<dbReference type="SUPFAM" id="SSF57783">
    <property type="entry name" value="Zinc beta-ribbon"/>
    <property type="match status" value="1"/>
</dbReference>
<evidence type="ECO:0000256" key="14">
    <source>
        <dbReference type="PIRSR" id="PIRSR002811-1"/>
    </source>
</evidence>
<protein>
    <recommendedName>
        <fullName evidence="12 13">DNA primase</fullName>
        <ecNumber evidence="12">2.7.7.101</ecNumber>
    </recommendedName>
</protein>